<dbReference type="Pfam" id="PF05380">
    <property type="entry name" value="Peptidase_A17"/>
    <property type="match status" value="1"/>
</dbReference>
<dbReference type="InterPro" id="IPR008042">
    <property type="entry name" value="Retrotrans_Pao"/>
</dbReference>
<dbReference type="Gene3D" id="3.30.420.10">
    <property type="entry name" value="Ribonuclease H-like superfamily/Ribonuclease H"/>
    <property type="match status" value="1"/>
</dbReference>
<dbReference type="PANTHER" id="PTHR47331">
    <property type="entry name" value="PHD-TYPE DOMAIN-CONTAINING PROTEIN"/>
    <property type="match status" value="1"/>
</dbReference>
<accession>A0ABD0S976</accession>
<organism evidence="3 4">
    <name type="scientific">Loxostege sticticalis</name>
    <name type="common">Beet webworm moth</name>
    <dbReference type="NCBI Taxonomy" id="481309"/>
    <lineage>
        <taxon>Eukaryota</taxon>
        <taxon>Metazoa</taxon>
        <taxon>Ecdysozoa</taxon>
        <taxon>Arthropoda</taxon>
        <taxon>Hexapoda</taxon>
        <taxon>Insecta</taxon>
        <taxon>Pterygota</taxon>
        <taxon>Neoptera</taxon>
        <taxon>Endopterygota</taxon>
        <taxon>Lepidoptera</taxon>
        <taxon>Glossata</taxon>
        <taxon>Ditrysia</taxon>
        <taxon>Pyraloidea</taxon>
        <taxon>Crambidae</taxon>
        <taxon>Pyraustinae</taxon>
        <taxon>Loxostege</taxon>
    </lineage>
</organism>
<dbReference type="InterPro" id="IPR012337">
    <property type="entry name" value="RNaseH-like_sf"/>
</dbReference>
<dbReference type="InterPro" id="IPR005312">
    <property type="entry name" value="DUF1759"/>
</dbReference>
<dbReference type="SUPFAM" id="SSF56672">
    <property type="entry name" value="DNA/RNA polymerases"/>
    <property type="match status" value="1"/>
</dbReference>
<gene>
    <name evidence="3" type="ORF">ABMA28_010709</name>
</gene>
<feature type="domain" description="Integrase catalytic" evidence="2">
    <location>
        <begin position="1354"/>
        <end position="1539"/>
    </location>
</feature>
<dbReference type="InterPro" id="IPR021109">
    <property type="entry name" value="Peptidase_aspartic_dom_sf"/>
</dbReference>
<dbReference type="InterPro" id="IPR040676">
    <property type="entry name" value="DUF5641"/>
</dbReference>
<feature type="region of interest" description="Disordered" evidence="1">
    <location>
        <begin position="265"/>
        <end position="287"/>
    </location>
</feature>
<dbReference type="EMBL" id="JBEDNZ010000026">
    <property type="protein sequence ID" value="KAL0810592.1"/>
    <property type="molecule type" value="Genomic_DNA"/>
</dbReference>
<dbReference type="Gene3D" id="2.40.70.10">
    <property type="entry name" value="Acid Proteases"/>
    <property type="match status" value="1"/>
</dbReference>
<proteinExistence type="predicted"/>
<name>A0ABD0S976_LOXSC</name>
<dbReference type="InterPro" id="IPR001584">
    <property type="entry name" value="Integrase_cat-core"/>
</dbReference>
<feature type="compositionally biased region" description="Low complexity" evidence="1">
    <location>
        <begin position="275"/>
        <end position="287"/>
    </location>
</feature>
<dbReference type="GO" id="GO:0071897">
    <property type="term" value="P:DNA biosynthetic process"/>
    <property type="evidence" value="ECO:0007669"/>
    <property type="project" value="UniProtKB-ARBA"/>
</dbReference>
<dbReference type="Pfam" id="PF18701">
    <property type="entry name" value="DUF5641"/>
    <property type="match status" value="1"/>
</dbReference>
<dbReference type="GO" id="GO:0042575">
    <property type="term" value="C:DNA polymerase complex"/>
    <property type="evidence" value="ECO:0007669"/>
    <property type="project" value="UniProtKB-ARBA"/>
</dbReference>
<dbReference type="Proteomes" id="UP001549921">
    <property type="component" value="Unassembled WGS sequence"/>
</dbReference>
<evidence type="ECO:0000256" key="1">
    <source>
        <dbReference type="SAM" id="MobiDB-lite"/>
    </source>
</evidence>
<reference evidence="3 4" key="1">
    <citation type="submission" date="2024-06" db="EMBL/GenBank/DDBJ databases">
        <title>A chromosome-level genome assembly of beet webworm, Loxostege sticticalis.</title>
        <authorList>
            <person name="Zhang Y."/>
        </authorList>
    </citation>
    <scope>NUCLEOTIDE SEQUENCE [LARGE SCALE GENOMIC DNA]</scope>
    <source>
        <strain evidence="3">AQ028</strain>
        <tissue evidence="3">Male pupae</tissue>
    </source>
</reference>
<protein>
    <recommendedName>
        <fullName evidence="2">Integrase catalytic domain-containing protein</fullName>
    </recommendedName>
</protein>
<dbReference type="PANTHER" id="PTHR47331:SF1">
    <property type="entry name" value="GAG-LIKE PROTEIN"/>
    <property type="match status" value="1"/>
</dbReference>
<dbReference type="Pfam" id="PF03564">
    <property type="entry name" value="DUF1759"/>
    <property type="match status" value="1"/>
</dbReference>
<sequence>MSKDSASTHTGDSEKIYKDLSVKRSSIKGQITKFRNYLTNVASEAELSNIKLTELNLTLAKFEALSMRFDDLQNELDVLNADNIEKLPQIQIAKFDGAYFRWLEFRDTFENLIHKNTFHYLMSYLEGDAARVISNLEISSANYIEAWKLLCNRYDNKRILINQHLNSLFNVKQLPRESERSLRFLVDHVTKNLRALASLGQPTDKWDVLIIFMLSAKLDATTLLKWEEFRNNLEGDVPTLDQFFNFLTDRADVLEALCRNKHDSGISKPQVSPARNNNNNNNQRSSQNIYTKSFANLNTKNNKSGNYSCIICNENHRIYDCSTFKSKGIDDRMNDVTKYKLCINCLRQGHPAAECRMGPCRECKRKHNSLLHRPSSSVNHVVSVEEEDEPRESIVNFSNQCANQVLLSTAMTEVSNPLSQQKVKVRALLDCGSQSSFITQSLKTKLSLCSKPIDSLKVKGIGNNVTNNVVETCNIYINSVHDNFNLSMSCLVLRDLTGSLPKTPINICSLKLPANIQLADPTFQQPGPIEVLIGADVFWNILGNEQKSLGTNGPKLISSKLGWIVSGPIGLTSSLKTTHSNHVSLSYSQNEELEKYIKKFCDLEEVPNKLAISENDRICEEHFLQHTKRDHQGRFCVRLPPRPKDAPDCLGDSYRLARRRFSYLEKNHFDSIILQYIIIIQYSEFIKEYAELGHLCRSDGILVPSYYLCHHAVLKQESESTKLRVVFDGSAASTSGYSLNDLLMVGPNLQNSHFSILVRARQYKYLLTGDIEKMYRQVRVAEDDRHLQLISWRENESKPVETLKLNTLTIHILMAPQVQLGREHKDDLIKEIIENDFYVWADDENPLIYIQKSVSNALMAGCFNLRKYKSNHPTVFKNVDMNKQDNLIISESTSTLGLGWTPSSDTLHFPVKTYTQDNDINKSPITKRSIMSNSFKLFDPLGLLSPVVVQPKMLLQKLWQHKSDWDEPVSEEIKNEWLKFTDCLKSLIDLHIPRLVLGNSPVRIELHSFSDASQSAYGACIYIVSCSTPDDVTVRLMCAKSKIAPAKPTTIPRLELCAALLAAKLCKAVLESIRYKPNRLVHWCDSSAVLAWINTDLSKLKMFVANRVSEIVDLTCAASWRYVPTALNPADLISRGVDARRLLSMDLLWSGPNFLREGSTGWPSPLIVANTAVVTEPLTRFEDYSSFNKLRRTFAFVLRFIHNSRHPKSKRVGTLLADELRESFHLLCAMAQAQSFPSEYELLTKGKPLSYRSTILSLSPFLSENKLIRVGGRLDAADCSYEKKHPILLHSSHQLTKLYFAREHLVNFHCGPQLLLAEVRQTVWPVNGRLLARRTVSKCVVCRRFRGNTLQPKMGNLPAQRINPDFPFLSVGGRGALLVKCYLCLFICLRYKCVHLEAVSDLTAEAYIMTLRRFISRRGKPVEIYSDNGRNFVAASKDIGNFINQNKETIADFAGNQGIKFMFIVAYAPHFGGIWEAGIKSAKNHLRRVVGNCHITFEEISTLFAQIEAILNSRPLCPLSSSPNDFLPLTPGHFLIGRPMTALPSPALCDRNENQLTRYERLERIRQHFWQRWQQEYLLNVGDMVLITEDNTPPLAWRLGRILRLIPGPDGIIRVADINTVRGVIRRTLTRLCPLPTAEELRG</sequence>
<evidence type="ECO:0000313" key="4">
    <source>
        <dbReference type="Proteomes" id="UP001549921"/>
    </source>
</evidence>
<evidence type="ECO:0000313" key="3">
    <source>
        <dbReference type="EMBL" id="KAL0810592.1"/>
    </source>
</evidence>
<dbReference type="SUPFAM" id="SSF53098">
    <property type="entry name" value="Ribonuclease H-like"/>
    <property type="match status" value="1"/>
</dbReference>
<dbReference type="InterPro" id="IPR036397">
    <property type="entry name" value="RNaseH_sf"/>
</dbReference>
<dbReference type="PROSITE" id="PS50994">
    <property type="entry name" value="INTEGRASE"/>
    <property type="match status" value="1"/>
</dbReference>
<comment type="caution">
    <text evidence="3">The sequence shown here is derived from an EMBL/GenBank/DDBJ whole genome shotgun (WGS) entry which is preliminary data.</text>
</comment>
<dbReference type="InterPro" id="IPR043502">
    <property type="entry name" value="DNA/RNA_pol_sf"/>
</dbReference>
<evidence type="ECO:0000259" key="2">
    <source>
        <dbReference type="PROSITE" id="PS50994"/>
    </source>
</evidence>